<comment type="caution">
    <text evidence="2">The sequence shown here is derived from an EMBL/GenBank/DDBJ whole genome shotgun (WGS) entry which is preliminary data.</text>
</comment>
<feature type="domain" description="SGNH hydrolase-type esterase" evidence="1">
    <location>
        <begin position="5"/>
        <end position="180"/>
    </location>
</feature>
<dbReference type="Proteomes" id="UP000216024">
    <property type="component" value="Unassembled WGS sequence"/>
</dbReference>
<dbReference type="SUPFAM" id="SSF52266">
    <property type="entry name" value="SGNH hydrolase"/>
    <property type="match status" value="1"/>
</dbReference>
<dbReference type="RefSeq" id="WP_095135698.1">
    <property type="nucleotide sequence ID" value="NZ_NIBG01000030.1"/>
</dbReference>
<keyword evidence="3" id="KW-1185">Reference proteome</keyword>
<dbReference type="GO" id="GO:0004622">
    <property type="term" value="F:phosphatidylcholine lysophospholipase activity"/>
    <property type="evidence" value="ECO:0007669"/>
    <property type="project" value="TreeGrafter"/>
</dbReference>
<gene>
    <name evidence="2" type="ORF">CCE28_19960</name>
</gene>
<dbReference type="OrthoDB" id="9777593at2"/>
<organism evidence="2 3">
    <name type="scientific">Anaeromicrobium sediminis</name>
    <dbReference type="NCBI Taxonomy" id="1478221"/>
    <lineage>
        <taxon>Bacteria</taxon>
        <taxon>Bacillati</taxon>
        <taxon>Bacillota</taxon>
        <taxon>Clostridia</taxon>
        <taxon>Peptostreptococcales</taxon>
        <taxon>Thermotaleaceae</taxon>
        <taxon>Anaeromicrobium</taxon>
    </lineage>
</organism>
<dbReference type="InterPro" id="IPR051532">
    <property type="entry name" value="Ester_Hydrolysis_Enzymes"/>
</dbReference>
<evidence type="ECO:0000259" key="1">
    <source>
        <dbReference type="Pfam" id="PF13472"/>
    </source>
</evidence>
<dbReference type="EMBL" id="NIBG01000030">
    <property type="protein sequence ID" value="PAB56891.1"/>
    <property type="molecule type" value="Genomic_DNA"/>
</dbReference>
<dbReference type="Gene3D" id="3.40.50.1110">
    <property type="entry name" value="SGNH hydrolase"/>
    <property type="match status" value="1"/>
</dbReference>
<evidence type="ECO:0000313" key="3">
    <source>
        <dbReference type="Proteomes" id="UP000216024"/>
    </source>
</evidence>
<proteinExistence type="predicted"/>
<reference evidence="2 3" key="1">
    <citation type="submission" date="2017-06" db="EMBL/GenBank/DDBJ databases">
        <title>Draft genome sequence of anaerobic fermentative bacterium Anaeromicrobium sediminis DY2726D isolated from West Pacific Ocean sediments.</title>
        <authorList>
            <person name="Zeng X."/>
        </authorList>
    </citation>
    <scope>NUCLEOTIDE SEQUENCE [LARGE SCALE GENOMIC DNA]</scope>
    <source>
        <strain evidence="2 3">DY2726D</strain>
    </source>
</reference>
<dbReference type="PANTHER" id="PTHR30383:SF5">
    <property type="entry name" value="SGNH HYDROLASE-TYPE ESTERASE DOMAIN-CONTAINING PROTEIN"/>
    <property type="match status" value="1"/>
</dbReference>
<name>A0A267MBD5_9FIRM</name>
<accession>A0A267MBD5</accession>
<dbReference type="InterPro" id="IPR036514">
    <property type="entry name" value="SGNH_hydro_sf"/>
</dbReference>
<sequence length="189" mass="21805">MKIVCIGDSITYGYGVRQREAWPYLLSMKYNVHIVNRGINGDTTEGMCLRFDRHVIKEKPSHVIILGGVNDIMMGIDLDEIQENISNMVHMANENNIVPIVGIPIKTDPQLAPIQWSSTTDFYEVNEKLILYRKWILGFAKKFNVEVIDFYEGFNKYMGEDDRSDYYSDGLHLTSKGNEIMAKLINLRY</sequence>
<dbReference type="Pfam" id="PF13472">
    <property type="entry name" value="Lipase_GDSL_2"/>
    <property type="match status" value="1"/>
</dbReference>
<dbReference type="InterPro" id="IPR013830">
    <property type="entry name" value="SGNH_hydro"/>
</dbReference>
<protein>
    <recommendedName>
        <fullName evidence="1">SGNH hydrolase-type esterase domain-containing protein</fullName>
    </recommendedName>
</protein>
<dbReference type="PANTHER" id="PTHR30383">
    <property type="entry name" value="THIOESTERASE 1/PROTEASE 1/LYSOPHOSPHOLIPASE L1"/>
    <property type="match status" value="1"/>
</dbReference>
<dbReference type="AlphaFoldDB" id="A0A267MBD5"/>
<evidence type="ECO:0000313" key="2">
    <source>
        <dbReference type="EMBL" id="PAB56891.1"/>
    </source>
</evidence>